<reference evidence="2" key="1">
    <citation type="submission" date="2014-09" db="EMBL/GenBank/DDBJ databases">
        <authorList>
            <person name="Magalhaes I.L.F."/>
            <person name="Oliveira U."/>
            <person name="Santos F.R."/>
            <person name="Vidigal T.H.D.A."/>
            <person name="Brescovit A.D."/>
            <person name="Santos A.J."/>
        </authorList>
    </citation>
    <scope>NUCLEOTIDE SEQUENCE</scope>
    <source>
        <tissue evidence="2">Shoot tissue taken approximately 20 cm above the soil surface</tissue>
    </source>
</reference>
<dbReference type="EMBL" id="GBRH01233548">
    <property type="protein sequence ID" value="JAD64347.1"/>
    <property type="molecule type" value="Transcribed_RNA"/>
</dbReference>
<organism evidence="2">
    <name type="scientific">Arundo donax</name>
    <name type="common">Giant reed</name>
    <name type="synonym">Donax arundinaceus</name>
    <dbReference type="NCBI Taxonomy" id="35708"/>
    <lineage>
        <taxon>Eukaryota</taxon>
        <taxon>Viridiplantae</taxon>
        <taxon>Streptophyta</taxon>
        <taxon>Embryophyta</taxon>
        <taxon>Tracheophyta</taxon>
        <taxon>Spermatophyta</taxon>
        <taxon>Magnoliopsida</taxon>
        <taxon>Liliopsida</taxon>
        <taxon>Poales</taxon>
        <taxon>Poaceae</taxon>
        <taxon>PACMAD clade</taxon>
        <taxon>Arundinoideae</taxon>
        <taxon>Arundineae</taxon>
        <taxon>Arundo</taxon>
    </lineage>
</organism>
<feature type="compositionally biased region" description="Basic residues" evidence="1">
    <location>
        <begin position="18"/>
        <end position="29"/>
    </location>
</feature>
<name>A0A0A9BYJ4_ARUDO</name>
<evidence type="ECO:0000256" key="1">
    <source>
        <dbReference type="SAM" id="MobiDB-lite"/>
    </source>
</evidence>
<feature type="compositionally biased region" description="Basic and acidic residues" evidence="1">
    <location>
        <begin position="8"/>
        <end position="17"/>
    </location>
</feature>
<dbReference type="AlphaFoldDB" id="A0A0A9BYJ4"/>
<proteinExistence type="predicted"/>
<protein>
    <submittedName>
        <fullName evidence="2">Uncharacterized protein</fullName>
    </submittedName>
</protein>
<feature type="region of interest" description="Disordered" evidence="1">
    <location>
        <begin position="1"/>
        <end position="30"/>
    </location>
</feature>
<reference evidence="2" key="2">
    <citation type="journal article" date="2015" name="Data Brief">
        <title>Shoot transcriptome of the giant reed, Arundo donax.</title>
        <authorList>
            <person name="Barrero R.A."/>
            <person name="Guerrero F.D."/>
            <person name="Moolhuijzen P."/>
            <person name="Goolsby J.A."/>
            <person name="Tidwell J."/>
            <person name="Bellgard S.E."/>
            <person name="Bellgard M.I."/>
        </authorList>
    </citation>
    <scope>NUCLEOTIDE SEQUENCE</scope>
    <source>
        <tissue evidence="2">Shoot tissue taken approximately 20 cm above the soil surface</tissue>
    </source>
</reference>
<sequence length="60" mass="7138">MLKRHRRLESWAKDHCHAGARHQPAKSLHHPAEAWMQVRKQQLRTSLRQNLDAKFSEQNS</sequence>
<accession>A0A0A9BYJ4</accession>
<evidence type="ECO:0000313" key="2">
    <source>
        <dbReference type="EMBL" id="JAD64347.1"/>
    </source>
</evidence>